<evidence type="ECO:0000256" key="1">
    <source>
        <dbReference type="SAM" id="MobiDB-lite"/>
    </source>
</evidence>
<dbReference type="Proteomes" id="UP001165060">
    <property type="component" value="Unassembled WGS sequence"/>
</dbReference>
<feature type="region of interest" description="Disordered" evidence="1">
    <location>
        <begin position="434"/>
        <end position="477"/>
    </location>
</feature>
<accession>A0ABQ6MJ94</accession>
<organism evidence="2 3">
    <name type="scientific">Tetraparma gracilis</name>
    <dbReference type="NCBI Taxonomy" id="2962635"/>
    <lineage>
        <taxon>Eukaryota</taxon>
        <taxon>Sar</taxon>
        <taxon>Stramenopiles</taxon>
        <taxon>Ochrophyta</taxon>
        <taxon>Bolidophyceae</taxon>
        <taxon>Parmales</taxon>
        <taxon>Triparmaceae</taxon>
        <taxon>Tetraparma</taxon>
    </lineage>
</organism>
<dbReference type="EMBL" id="BRYB01001520">
    <property type="protein sequence ID" value="GMI27608.1"/>
    <property type="molecule type" value="Genomic_DNA"/>
</dbReference>
<protein>
    <submittedName>
        <fullName evidence="2">Uncharacterized protein</fullName>
    </submittedName>
</protein>
<keyword evidence="3" id="KW-1185">Reference proteome</keyword>
<reference evidence="2 3" key="1">
    <citation type="journal article" date="2023" name="Commun. Biol.">
        <title>Genome analysis of Parmales, the sister group of diatoms, reveals the evolutionary specialization of diatoms from phago-mixotrophs to photoautotrophs.</title>
        <authorList>
            <person name="Ban H."/>
            <person name="Sato S."/>
            <person name="Yoshikawa S."/>
            <person name="Yamada K."/>
            <person name="Nakamura Y."/>
            <person name="Ichinomiya M."/>
            <person name="Sato N."/>
            <person name="Blanc-Mathieu R."/>
            <person name="Endo H."/>
            <person name="Kuwata A."/>
            <person name="Ogata H."/>
        </authorList>
    </citation>
    <scope>NUCLEOTIDE SEQUENCE [LARGE SCALE GENOMIC DNA]</scope>
</reference>
<name>A0ABQ6MJ94_9STRA</name>
<gene>
    <name evidence="2" type="ORF">TeGR_g11787</name>
</gene>
<comment type="caution">
    <text evidence="2">The sequence shown here is derived from an EMBL/GenBank/DDBJ whole genome shotgun (WGS) entry which is preliminary data.</text>
</comment>
<evidence type="ECO:0000313" key="3">
    <source>
        <dbReference type="Proteomes" id="UP001165060"/>
    </source>
</evidence>
<feature type="compositionally biased region" description="Acidic residues" evidence="1">
    <location>
        <begin position="456"/>
        <end position="477"/>
    </location>
</feature>
<proteinExistence type="predicted"/>
<sequence>MIRPAAASLWSPGGGEVTIPRQWHRLPIEIADAIDLSVRGSTESWDHGYKDSLQVLELPPDFIKSLYPQEALSSPDMPEGFHFAVDSTSMIMVRIVSKAWLASASIEFFDHSGIHHGMNKNHVFEMKTGEVSSTAQSSFKDPQLAIILKGTLDSASPLSKLRGLTHDVLYQQIYKRVTEGYDATLDHTKVSMAVCGREGTFDFPPPAGRNCNMMPFFLNDPMELPDDLLVYAPLIKKCFGLTCGSGRRDGDIAYLTVHESIVDPSVSQRRPGLHTETPGTSVLGADGKMVRPKTLNYHHWGMGSVSQSKLDGGIYMASNVPNSTRIYDCEVKPDAVEDIGNLGDIEALRPAMKEGHMCEANTLYWMTDRTPHEGVVVEGRTEPYQRSFFRVVGPGISLWYKDHSTANPKCAVPETVTIVEGSKFVKPNVKKAEQDRARERACTKPFHAPAPQVEKAEEEEGLDGDDVAMFGDDDGDY</sequence>
<evidence type="ECO:0000313" key="2">
    <source>
        <dbReference type="EMBL" id="GMI27608.1"/>
    </source>
</evidence>